<evidence type="ECO:0008006" key="3">
    <source>
        <dbReference type="Google" id="ProtNLM"/>
    </source>
</evidence>
<sequence length="165" mass="17838">MNKACIRNKCVDPCSDVCGQDALCEVINHSPICYCPKHLTGDPFIHCVKRESNALIFWKEHQIHHNPHVKETLVGPMPSVGKWAAHEDAPVCLDSLAIHHPVGLSVWCQASALHSLPVSSTAVLILVEAHVVSKPSVKLSTIIQSAVVSQALPEIPSFAAPLPLL</sequence>
<dbReference type="Proteomes" id="UP000324222">
    <property type="component" value="Unassembled WGS sequence"/>
</dbReference>
<organism evidence="1 2">
    <name type="scientific">Portunus trituberculatus</name>
    <name type="common">Swimming crab</name>
    <name type="synonym">Neptunus trituberculatus</name>
    <dbReference type="NCBI Taxonomy" id="210409"/>
    <lineage>
        <taxon>Eukaryota</taxon>
        <taxon>Metazoa</taxon>
        <taxon>Ecdysozoa</taxon>
        <taxon>Arthropoda</taxon>
        <taxon>Crustacea</taxon>
        <taxon>Multicrustacea</taxon>
        <taxon>Malacostraca</taxon>
        <taxon>Eumalacostraca</taxon>
        <taxon>Eucarida</taxon>
        <taxon>Decapoda</taxon>
        <taxon>Pleocyemata</taxon>
        <taxon>Brachyura</taxon>
        <taxon>Eubrachyura</taxon>
        <taxon>Portunoidea</taxon>
        <taxon>Portunidae</taxon>
        <taxon>Portuninae</taxon>
        <taxon>Portunus</taxon>
    </lineage>
</organism>
<evidence type="ECO:0000313" key="2">
    <source>
        <dbReference type="Proteomes" id="UP000324222"/>
    </source>
</evidence>
<dbReference type="AlphaFoldDB" id="A0A5B7D566"/>
<reference evidence="1 2" key="1">
    <citation type="submission" date="2019-05" db="EMBL/GenBank/DDBJ databases">
        <title>Another draft genome of Portunus trituberculatus and its Hox gene families provides insights of decapod evolution.</title>
        <authorList>
            <person name="Jeong J.-H."/>
            <person name="Song I."/>
            <person name="Kim S."/>
            <person name="Choi T."/>
            <person name="Kim D."/>
            <person name="Ryu S."/>
            <person name="Kim W."/>
        </authorList>
    </citation>
    <scope>NUCLEOTIDE SEQUENCE [LARGE SCALE GENOMIC DNA]</scope>
    <source>
        <tissue evidence="1">Muscle</tissue>
    </source>
</reference>
<proteinExistence type="predicted"/>
<dbReference type="EMBL" id="VSRR010000477">
    <property type="protein sequence ID" value="MPC16096.1"/>
    <property type="molecule type" value="Genomic_DNA"/>
</dbReference>
<dbReference type="PANTHER" id="PTHR22963:SF38">
    <property type="entry name" value="LP13770P"/>
    <property type="match status" value="1"/>
</dbReference>
<keyword evidence="2" id="KW-1185">Reference proteome</keyword>
<accession>A0A5B7D566</accession>
<protein>
    <recommendedName>
        <fullName evidence="3">EGF-like domain-containing protein</fullName>
    </recommendedName>
</protein>
<gene>
    <name evidence="1" type="ORF">E2C01_008910</name>
</gene>
<name>A0A5B7D566_PORTR</name>
<comment type="caution">
    <text evidence="1">The sequence shown here is derived from an EMBL/GenBank/DDBJ whole genome shotgun (WGS) entry which is preliminary data.</text>
</comment>
<evidence type="ECO:0000313" key="1">
    <source>
        <dbReference type="EMBL" id="MPC16096.1"/>
    </source>
</evidence>
<dbReference type="PANTHER" id="PTHR22963">
    <property type="entry name" value="ENDOGLIN-RELATED"/>
    <property type="match status" value="1"/>
</dbReference>